<evidence type="ECO:0000313" key="2">
    <source>
        <dbReference type="EMBL" id="PGH11095.1"/>
    </source>
</evidence>
<evidence type="ECO:0000259" key="1">
    <source>
        <dbReference type="Pfam" id="PF24476"/>
    </source>
</evidence>
<dbReference type="Proteomes" id="UP000224634">
    <property type="component" value="Unassembled WGS sequence"/>
</dbReference>
<comment type="caution">
    <text evidence="2">The sequence shown here is derived from an EMBL/GenBank/DDBJ whole genome shotgun (WGS) entry which is preliminary data.</text>
</comment>
<dbReference type="InterPro" id="IPR056002">
    <property type="entry name" value="DUF7580"/>
</dbReference>
<dbReference type="STRING" id="1447883.A0A2B7XQ49"/>
<reference evidence="2 3" key="1">
    <citation type="submission" date="2017-10" db="EMBL/GenBank/DDBJ databases">
        <title>Comparative genomics in systemic dimorphic fungi from Ajellomycetaceae.</title>
        <authorList>
            <person name="Munoz J.F."/>
            <person name="Mcewen J.G."/>
            <person name="Clay O.K."/>
            <person name="Cuomo C.A."/>
        </authorList>
    </citation>
    <scope>NUCLEOTIDE SEQUENCE [LARGE SCALE GENOMIC DNA]</scope>
    <source>
        <strain evidence="2 3">UAMH7299</strain>
    </source>
</reference>
<name>A0A2B7XQ49_POLH7</name>
<dbReference type="PANTHER" id="PTHR37542">
    <property type="entry name" value="HELO DOMAIN-CONTAINING PROTEIN-RELATED"/>
    <property type="match status" value="1"/>
</dbReference>
<dbReference type="AlphaFoldDB" id="A0A2B7XQ49"/>
<dbReference type="OrthoDB" id="1911848at2759"/>
<dbReference type="Pfam" id="PF24476">
    <property type="entry name" value="DUF7580"/>
    <property type="match status" value="1"/>
</dbReference>
<dbReference type="InterPro" id="IPR011009">
    <property type="entry name" value="Kinase-like_dom_sf"/>
</dbReference>
<proteinExistence type="predicted"/>
<feature type="domain" description="DUF7580" evidence="1">
    <location>
        <begin position="331"/>
        <end position="543"/>
    </location>
</feature>
<dbReference type="SUPFAM" id="SSF56112">
    <property type="entry name" value="Protein kinase-like (PK-like)"/>
    <property type="match status" value="1"/>
</dbReference>
<dbReference type="InterPro" id="IPR038305">
    <property type="entry name" value="HeLo_sf"/>
</dbReference>
<accession>A0A2B7XQ49</accession>
<dbReference type="Gene3D" id="1.10.510.10">
    <property type="entry name" value="Transferase(Phosphotransferase) domain 1"/>
    <property type="match status" value="1"/>
</dbReference>
<dbReference type="Gene3D" id="1.20.120.1020">
    <property type="entry name" value="Prion-inhibition and propagation, HeLo domain"/>
    <property type="match status" value="1"/>
</dbReference>
<organism evidence="2 3">
    <name type="scientific">Polytolypa hystricis (strain UAMH7299)</name>
    <dbReference type="NCBI Taxonomy" id="1447883"/>
    <lineage>
        <taxon>Eukaryota</taxon>
        <taxon>Fungi</taxon>
        <taxon>Dikarya</taxon>
        <taxon>Ascomycota</taxon>
        <taxon>Pezizomycotina</taxon>
        <taxon>Eurotiomycetes</taxon>
        <taxon>Eurotiomycetidae</taxon>
        <taxon>Onygenales</taxon>
        <taxon>Onygenales incertae sedis</taxon>
        <taxon>Polytolypa</taxon>
    </lineage>
</organism>
<sequence>MAMEIASLTIAVFDQLLRLGEKTAKLVSDIRAFDEDVGSLKLRIQDENNRTKQLKALLFEHSPTYGDVSLFEHLNEDVQDQIQILLLQAVAKLQEALDLLHRRHIIEDEKPCTLSPSSPPNNGLSIFANLRLSTRSPIRLLRWSLRDKARTQTLLTEFTELNGRVHENIKLFLLSSNLARNINQQLHLQHLQTDPASVNLGFNVDAALRILANGPPCHAATDDLEIEDGYRIDSLTTNIVTLNERFGVTSFHDRSYITEFRRYDPGHDPTCVNGKEQAIDPRTKSLLNGLTRLLRQPKEQVFLIRGCEGWRYLPDRERVMFVFDIPQGCESTPISLLDLLRNPKAKPSLNEKLQMAFGLARCISQLQMVRWVHESFRSENILFFPQRPDPVEPIEREERVNYSEPWVFGFEFSRPEGFFSHGLTDVCLERDVYRHPDRQGRPNVLFSKVHDIYALGVVLLEIGLWEPWDKLQKVENAWRKDAWSLQALLVQHAQRFLGRRMGEKYKSIVVKCLSGHFAVVDDTREDLKLQQTFRAEVVDVLERAMGSI</sequence>
<evidence type="ECO:0000313" key="3">
    <source>
        <dbReference type="Proteomes" id="UP000224634"/>
    </source>
</evidence>
<gene>
    <name evidence="2" type="ORF">AJ80_07283</name>
</gene>
<dbReference type="EMBL" id="PDNA01000137">
    <property type="protein sequence ID" value="PGH11095.1"/>
    <property type="molecule type" value="Genomic_DNA"/>
</dbReference>
<protein>
    <recommendedName>
        <fullName evidence="1">DUF7580 domain-containing protein</fullName>
    </recommendedName>
</protein>
<keyword evidence="3" id="KW-1185">Reference proteome</keyword>
<dbReference type="PANTHER" id="PTHR37542:SF3">
    <property type="entry name" value="PRION-INHIBITION AND PROPAGATION HELO DOMAIN-CONTAINING PROTEIN"/>
    <property type="match status" value="1"/>
</dbReference>